<reference evidence="1" key="1">
    <citation type="journal article" date="2018" name="Aquaculture">
        <title>Complete genome sequence of a white spot syndrome virus associated with a disease incursion in Australia.</title>
        <authorList>
            <person name="Oakey J."/>
            <person name="Smith C.S."/>
        </authorList>
    </citation>
    <scope>NUCLEOTIDE SEQUENCE [LARGE SCALE GENOMIC DNA]</scope>
    <source>
        <strain evidence="1">WSSV-AU</strain>
    </source>
</reference>
<proteinExistence type="predicted"/>
<evidence type="ECO:0000313" key="1">
    <source>
        <dbReference type="EMBL" id="ATU83861.1"/>
    </source>
</evidence>
<sequence>MSPLHLEVQNLTPRNRRTISWAIYGVRDQYHILLAHRWEGHQIQHLLHPGSNSLPVVREEGTAILEEVHPLLQCLPSH</sequence>
<name>A0A2D3I625_9VIRU</name>
<dbReference type="EMBL" id="MF768985">
    <property type="protein sequence ID" value="ATU83861.1"/>
    <property type="molecule type" value="Genomic_DNA"/>
</dbReference>
<accession>A0A2D3I625</accession>
<protein>
    <submittedName>
        <fullName evidence="1">ORF219</fullName>
    </submittedName>
</protein>
<dbReference type="Proteomes" id="UP000267516">
    <property type="component" value="Segment"/>
</dbReference>
<organism evidence="1">
    <name type="scientific">White spot syndrome virus</name>
    <dbReference type="NCBI Taxonomy" id="342409"/>
    <lineage>
        <taxon>Viruses</taxon>
        <taxon>Viruses incertae sedis</taxon>
        <taxon>Naldaviricetes</taxon>
        <taxon>Nimaviridae</taxon>
        <taxon>Whispovirus</taxon>
    </lineage>
</organism>